<evidence type="ECO:0000313" key="1">
    <source>
        <dbReference type="EMBL" id="JAH22160.1"/>
    </source>
</evidence>
<accession>A0A0E9R0Y2</accession>
<reference evidence="1" key="2">
    <citation type="journal article" date="2015" name="Fish Shellfish Immunol.">
        <title>Early steps in the European eel (Anguilla anguilla)-Vibrio vulnificus interaction in the gills: Role of the RtxA13 toxin.</title>
        <authorList>
            <person name="Callol A."/>
            <person name="Pajuelo D."/>
            <person name="Ebbesson L."/>
            <person name="Teles M."/>
            <person name="MacKenzie S."/>
            <person name="Amaro C."/>
        </authorList>
    </citation>
    <scope>NUCLEOTIDE SEQUENCE</scope>
</reference>
<sequence length="31" mass="3878">MESVSLLIKWNVPFFRFHVRFTQLFKMIFSQ</sequence>
<dbReference type="EMBL" id="GBXM01086417">
    <property type="protein sequence ID" value="JAH22160.1"/>
    <property type="molecule type" value="Transcribed_RNA"/>
</dbReference>
<proteinExistence type="predicted"/>
<organism evidence="1">
    <name type="scientific">Anguilla anguilla</name>
    <name type="common">European freshwater eel</name>
    <name type="synonym">Muraena anguilla</name>
    <dbReference type="NCBI Taxonomy" id="7936"/>
    <lineage>
        <taxon>Eukaryota</taxon>
        <taxon>Metazoa</taxon>
        <taxon>Chordata</taxon>
        <taxon>Craniata</taxon>
        <taxon>Vertebrata</taxon>
        <taxon>Euteleostomi</taxon>
        <taxon>Actinopterygii</taxon>
        <taxon>Neopterygii</taxon>
        <taxon>Teleostei</taxon>
        <taxon>Anguilliformes</taxon>
        <taxon>Anguillidae</taxon>
        <taxon>Anguilla</taxon>
    </lineage>
</organism>
<name>A0A0E9R0Y2_ANGAN</name>
<reference evidence="1" key="1">
    <citation type="submission" date="2014-11" db="EMBL/GenBank/DDBJ databases">
        <authorList>
            <person name="Amaro Gonzalez C."/>
        </authorList>
    </citation>
    <scope>NUCLEOTIDE SEQUENCE</scope>
</reference>
<dbReference type="AlphaFoldDB" id="A0A0E9R0Y2"/>
<protein>
    <submittedName>
        <fullName evidence="1">Uncharacterized protein</fullName>
    </submittedName>
</protein>